<dbReference type="Proteomes" id="UP000313849">
    <property type="component" value="Unassembled WGS sequence"/>
</dbReference>
<dbReference type="RefSeq" id="WP_139987065.1">
    <property type="nucleotide sequence ID" value="NZ_VENP01000032.1"/>
</dbReference>
<keyword evidence="1" id="KW-0472">Membrane</keyword>
<evidence type="ECO:0000313" key="3">
    <source>
        <dbReference type="Proteomes" id="UP000313849"/>
    </source>
</evidence>
<name>A0A5C5BA70_9MICO</name>
<evidence type="ECO:0000256" key="1">
    <source>
        <dbReference type="SAM" id="Phobius"/>
    </source>
</evidence>
<comment type="caution">
    <text evidence="2">The sequence shown here is derived from an EMBL/GenBank/DDBJ whole genome shotgun (WGS) entry which is preliminary data.</text>
</comment>
<reference evidence="2 3" key="1">
    <citation type="submission" date="2019-06" db="EMBL/GenBank/DDBJ databases">
        <title>Draft genome sequence of Miniimonas arenae KCTC 19750T isolated from sea sand.</title>
        <authorList>
            <person name="Park S.-J."/>
        </authorList>
    </citation>
    <scope>NUCLEOTIDE SEQUENCE [LARGE SCALE GENOMIC DNA]</scope>
    <source>
        <strain evidence="2 3">KCTC 19750</strain>
    </source>
</reference>
<evidence type="ECO:0008006" key="4">
    <source>
        <dbReference type="Google" id="ProtNLM"/>
    </source>
</evidence>
<organism evidence="2 3">
    <name type="scientific">Miniimonas arenae</name>
    <dbReference type="NCBI Taxonomy" id="676201"/>
    <lineage>
        <taxon>Bacteria</taxon>
        <taxon>Bacillati</taxon>
        <taxon>Actinomycetota</taxon>
        <taxon>Actinomycetes</taxon>
        <taxon>Micrococcales</taxon>
        <taxon>Beutenbergiaceae</taxon>
        <taxon>Miniimonas</taxon>
    </lineage>
</organism>
<feature type="transmembrane region" description="Helical" evidence="1">
    <location>
        <begin position="21"/>
        <end position="40"/>
    </location>
</feature>
<feature type="transmembrane region" description="Helical" evidence="1">
    <location>
        <begin position="118"/>
        <end position="134"/>
    </location>
</feature>
<accession>A0A5C5BA70</accession>
<keyword evidence="1" id="KW-0812">Transmembrane</keyword>
<evidence type="ECO:0000313" key="2">
    <source>
        <dbReference type="EMBL" id="TNU73818.1"/>
    </source>
</evidence>
<gene>
    <name evidence="2" type="ORF">FH969_09490</name>
</gene>
<keyword evidence="1" id="KW-1133">Transmembrane helix</keyword>
<dbReference type="OrthoDB" id="25997at2"/>
<feature type="transmembrane region" description="Helical" evidence="1">
    <location>
        <begin position="80"/>
        <end position="98"/>
    </location>
</feature>
<dbReference type="EMBL" id="VENP01000032">
    <property type="protein sequence ID" value="TNU73818.1"/>
    <property type="molecule type" value="Genomic_DNA"/>
</dbReference>
<sequence>MSTQHHHEPGDDRPRAYGAGRALVAVYGILALAATARSAYQLLTKAAEAPLAYGLSAFAALVYVVATVALAHNGVRMRRVAWVAVAVELVGVLAVGTWSFVHPQDFPEATVWSHFGQGYGYVPLVLPFLGLAWLRRSDPARIARQ</sequence>
<keyword evidence="3" id="KW-1185">Reference proteome</keyword>
<dbReference type="AlphaFoldDB" id="A0A5C5BA70"/>
<protein>
    <recommendedName>
        <fullName evidence="4">Integral membrane protein</fullName>
    </recommendedName>
</protein>
<proteinExistence type="predicted"/>
<feature type="transmembrane region" description="Helical" evidence="1">
    <location>
        <begin position="52"/>
        <end position="71"/>
    </location>
</feature>